<protein>
    <submittedName>
        <fullName evidence="1">Uncharacterized protein</fullName>
    </submittedName>
</protein>
<keyword evidence="2" id="KW-1185">Reference proteome</keyword>
<accession>A0A4S2KE64</accession>
<organism evidence="1 2">
    <name type="scientific">Temnothorax longispinosus</name>
    <dbReference type="NCBI Taxonomy" id="300112"/>
    <lineage>
        <taxon>Eukaryota</taxon>
        <taxon>Metazoa</taxon>
        <taxon>Ecdysozoa</taxon>
        <taxon>Arthropoda</taxon>
        <taxon>Hexapoda</taxon>
        <taxon>Insecta</taxon>
        <taxon>Pterygota</taxon>
        <taxon>Neoptera</taxon>
        <taxon>Endopterygota</taxon>
        <taxon>Hymenoptera</taxon>
        <taxon>Apocrita</taxon>
        <taxon>Aculeata</taxon>
        <taxon>Formicoidea</taxon>
        <taxon>Formicidae</taxon>
        <taxon>Myrmicinae</taxon>
        <taxon>Temnothorax</taxon>
    </lineage>
</organism>
<reference evidence="1 2" key="1">
    <citation type="journal article" date="2019" name="Philos. Trans. R. Soc. Lond., B, Biol. Sci.">
        <title>Ant behaviour and brain gene expression of defending hosts depend on the ecological success of the intruding social parasite.</title>
        <authorList>
            <person name="Kaur R."/>
            <person name="Stoldt M."/>
            <person name="Jongepier E."/>
            <person name="Feldmeyer B."/>
            <person name="Menzel F."/>
            <person name="Bornberg-Bauer E."/>
            <person name="Foitzik S."/>
        </authorList>
    </citation>
    <scope>NUCLEOTIDE SEQUENCE [LARGE SCALE GENOMIC DNA]</scope>
    <source>
        <tissue evidence="1">Whole body</tissue>
    </source>
</reference>
<gene>
    <name evidence="1" type="ORF">DBV15_00226</name>
</gene>
<evidence type="ECO:0000313" key="1">
    <source>
        <dbReference type="EMBL" id="TGZ47410.1"/>
    </source>
</evidence>
<sequence length="126" mass="14980">MKAIPRLSRILHVWLVQQVLNTEQDLLDRDGRSPVFLLVQERQADSAGWVNVRMEQRRFEFTFRWARRIVIFEDHTQLVQATLPRSLQNHEFVYRAFPTHQVEGTVWILGWSSYEALQKLCSCVIQ</sequence>
<dbReference type="Proteomes" id="UP000310200">
    <property type="component" value="Unassembled WGS sequence"/>
</dbReference>
<evidence type="ECO:0000313" key="2">
    <source>
        <dbReference type="Proteomes" id="UP000310200"/>
    </source>
</evidence>
<dbReference type="EMBL" id="QBLH01002732">
    <property type="protein sequence ID" value="TGZ47410.1"/>
    <property type="molecule type" value="Genomic_DNA"/>
</dbReference>
<proteinExistence type="predicted"/>
<name>A0A4S2KE64_9HYME</name>
<dbReference type="AlphaFoldDB" id="A0A4S2KE64"/>
<comment type="caution">
    <text evidence="1">The sequence shown here is derived from an EMBL/GenBank/DDBJ whole genome shotgun (WGS) entry which is preliminary data.</text>
</comment>
<feature type="non-terminal residue" evidence="1">
    <location>
        <position position="126"/>
    </location>
</feature>